<keyword evidence="4" id="KW-1185">Reference proteome</keyword>
<reference evidence="3 4" key="1">
    <citation type="submission" date="2017-05" db="EMBL/GenBank/DDBJ databases">
        <authorList>
            <person name="Varghese N."/>
            <person name="Submissions S."/>
        </authorList>
    </citation>
    <scope>NUCLEOTIDE SEQUENCE [LARGE SCALE GENOMIC DNA]</scope>
    <source>
        <strain evidence="3 4">DSM 45474</strain>
    </source>
</reference>
<dbReference type="OrthoDB" id="2990271at2"/>
<dbReference type="InterPro" id="IPR025007">
    <property type="entry name" value="DUF3899"/>
</dbReference>
<evidence type="ECO:0000313" key="4">
    <source>
        <dbReference type="Proteomes" id="UP000315636"/>
    </source>
</evidence>
<gene>
    <name evidence="3" type="ORF">SAMN06264849_10937</name>
</gene>
<feature type="transmembrane region" description="Helical" evidence="1">
    <location>
        <begin position="39"/>
        <end position="63"/>
    </location>
</feature>
<keyword evidence="1" id="KW-1133">Transmembrane helix</keyword>
<accession>A0A521EHP9</accession>
<feature type="transmembrane region" description="Helical" evidence="1">
    <location>
        <begin position="102"/>
        <end position="123"/>
    </location>
</feature>
<proteinExistence type="predicted"/>
<evidence type="ECO:0000313" key="3">
    <source>
        <dbReference type="EMBL" id="SMO82991.1"/>
    </source>
</evidence>
<evidence type="ECO:0000256" key="1">
    <source>
        <dbReference type="SAM" id="Phobius"/>
    </source>
</evidence>
<organism evidence="3 4">
    <name type="scientific">Melghirimyces algeriensis</name>
    <dbReference type="NCBI Taxonomy" id="910412"/>
    <lineage>
        <taxon>Bacteria</taxon>
        <taxon>Bacillati</taxon>
        <taxon>Bacillota</taxon>
        <taxon>Bacilli</taxon>
        <taxon>Bacillales</taxon>
        <taxon>Thermoactinomycetaceae</taxon>
        <taxon>Melghirimyces</taxon>
    </lineage>
</organism>
<evidence type="ECO:0000259" key="2">
    <source>
        <dbReference type="Pfam" id="PF13038"/>
    </source>
</evidence>
<dbReference type="AlphaFoldDB" id="A0A521EHP9"/>
<dbReference type="RefSeq" id="WP_142506183.1">
    <property type="nucleotide sequence ID" value="NZ_FXTI01000009.1"/>
</dbReference>
<sequence>MKSRILWIAILTLASITACYIQAASEWEHFINSLFMTGIIPLMVAGGYFVINGGFFDAFAIGFKKMDILPGQLFKRKEEYGFEDPLDGSGSEEKKKRKKQTWAWIATVCFGVGIINTALSLLLSL</sequence>
<keyword evidence="1" id="KW-0472">Membrane</keyword>
<feature type="domain" description="DUF3899" evidence="2">
    <location>
        <begin position="31"/>
        <end position="124"/>
    </location>
</feature>
<dbReference type="Proteomes" id="UP000315636">
    <property type="component" value="Unassembled WGS sequence"/>
</dbReference>
<name>A0A521EHP9_9BACL</name>
<keyword evidence="1" id="KW-0812">Transmembrane</keyword>
<dbReference type="PROSITE" id="PS51257">
    <property type="entry name" value="PROKAR_LIPOPROTEIN"/>
    <property type="match status" value="1"/>
</dbReference>
<dbReference type="EMBL" id="FXTI01000009">
    <property type="protein sequence ID" value="SMO82991.1"/>
    <property type="molecule type" value="Genomic_DNA"/>
</dbReference>
<dbReference type="Pfam" id="PF13038">
    <property type="entry name" value="DUF3899"/>
    <property type="match status" value="1"/>
</dbReference>
<protein>
    <recommendedName>
        <fullName evidence="2">DUF3899 domain-containing protein</fullName>
    </recommendedName>
</protein>